<keyword evidence="2" id="KW-1185">Reference proteome</keyword>
<proteinExistence type="predicted"/>
<organism evidence="1 2">
    <name type="scientific">Heterostelium pallidum (strain ATCC 26659 / Pp 5 / PN500)</name>
    <name type="common">Cellular slime mold</name>
    <name type="synonym">Polysphondylium pallidum</name>
    <dbReference type="NCBI Taxonomy" id="670386"/>
    <lineage>
        <taxon>Eukaryota</taxon>
        <taxon>Amoebozoa</taxon>
        <taxon>Evosea</taxon>
        <taxon>Eumycetozoa</taxon>
        <taxon>Dictyostelia</taxon>
        <taxon>Acytosteliales</taxon>
        <taxon>Acytosteliaceae</taxon>
        <taxon>Heterostelium</taxon>
    </lineage>
</organism>
<sequence length="92" mass="10594">MPPDLLGRNTLETMVNLRTLSIHSNVKMDTDYLGDQELAYPLPIAFKNSKDCIISYRTEHENKLDKLYNLLMFIPIPMSILESIGTEQMVLH</sequence>
<dbReference type="RefSeq" id="XP_020432056.1">
    <property type="nucleotide sequence ID" value="XM_020577608.1"/>
</dbReference>
<protein>
    <submittedName>
        <fullName evidence="1">Uncharacterized protein</fullName>
    </submittedName>
</protein>
<accession>D3BFM2</accession>
<dbReference type="AlphaFoldDB" id="D3BFM2"/>
<name>D3BFM2_HETP5</name>
<dbReference type="Proteomes" id="UP000001396">
    <property type="component" value="Unassembled WGS sequence"/>
</dbReference>
<comment type="caution">
    <text evidence="1">The sequence shown here is derived from an EMBL/GenBank/DDBJ whole genome shotgun (WGS) entry which is preliminary data.</text>
</comment>
<evidence type="ECO:0000313" key="1">
    <source>
        <dbReference type="EMBL" id="EFA79936.1"/>
    </source>
</evidence>
<dbReference type="EMBL" id="ADBJ01000031">
    <property type="protein sequence ID" value="EFA79936.1"/>
    <property type="molecule type" value="Genomic_DNA"/>
</dbReference>
<dbReference type="GeneID" id="31362238"/>
<evidence type="ECO:0000313" key="2">
    <source>
        <dbReference type="Proteomes" id="UP000001396"/>
    </source>
</evidence>
<gene>
    <name evidence="1" type="ORF">PPL_06757</name>
</gene>
<reference evidence="1 2" key="1">
    <citation type="journal article" date="2011" name="Genome Res.">
        <title>Phylogeny-wide analysis of social amoeba genomes highlights ancient origins for complex intercellular communication.</title>
        <authorList>
            <person name="Heidel A.J."/>
            <person name="Lawal H.M."/>
            <person name="Felder M."/>
            <person name="Schilde C."/>
            <person name="Helps N.R."/>
            <person name="Tunggal B."/>
            <person name="Rivero F."/>
            <person name="John U."/>
            <person name="Schleicher M."/>
            <person name="Eichinger L."/>
            <person name="Platzer M."/>
            <person name="Noegel A.A."/>
            <person name="Schaap P."/>
            <person name="Gloeckner G."/>
        </authorList>
    </citation>
    <scope>NUCLEOTIDE SEQUENCE [LARGE SCALE GENOMIC DNA]</scope>
    <source>
        <strain evidence="2">ATCC 26659 / Pp 5 / PN500</strain>
    </source>
</reference>
<dbReference type="InParanoid" id="D3BFM2"/>